<feature type="region of interest" description="Disordered" evidence="2">
    <location>
        <begin position="256"/>
        <end position="300"/>
    </location>
</feature>
<comment type="caution">
    <text evidence="4">The sequence shown here is derived from an EMBL/GenBank/DDBJ whole genome shotgun (WGS) entry which is preliminary data.</text>
</comment>
<dbReference type="Gene3D" id="3.30.479.30">
    <property type="entry name" value="Band 7 domain"/>
    <property type="match status" value="1"/>
</dbReference>
<feature type="compositionally biased region" description="Low complexity" evidence="2">
    <location>
        <begin position="269"/>
        <end position="281"/>
    </location>
</feature>
<dbReference type="InterPro" id="IPR001107">
    <property type="entry name" value="Band_7"/>
</dbReference>
<accession>A0A3M0G8Q3</accession>
<organism evidence="4 5">
    <name type="scientific">Tessaracoccus antarcticus</name>
    <dbReference type="NCBI Taxonomy" id="2479848"/>
    <lineage>
        <taxon>Bacteria</taxon>
        <taxon>Bacillati</taxon>
        <taxon>Actinomycetota</taxon>
        <taxon>Actinomycetes</taxon>
        <taxon>Propionibacteriales</taxon>
        <taxon>Propionibacteriaceae</taxon>
        <taxon>Tessaracoccus</taxon>
    </lineage>
</organism>
<dbReference type="FunFam" id="3.30.479.30:FF:000004">
    <property type="entry name" value="Putative membrane protease family, stomatin"/>
    <property type="match status" value="1"/>
</dbReference>
<evidence type="ECO:0000313" key="4">
    <source>
        <dbReference type="EMBL" id="RMB61294.1"/>
    </source>
</evidence>
<dbReference type="PANTHER" id="PTHR10264:SF19">
    <property type="entry name" value="AT06885P-RELATED"/>
    <property type="match status" value="1"/>
</dbReference>
<protein>
    <submittedName>
        <fullName evidence="4">Slipin family protein</fullName>
    </submittedName>
</protein>
<name>A0A3M0G8Q3_9ACTN</name>
<evidence type="ECO:0000256" key="1">
    <source>
        <dbReference type="ARBA" id="ARBA00008164"/>
    </source>
</evidence>
<comment type="similarity">
    <text evidence="1">Belongs to the band 7/mec-2 family.</text>
</comment>
<evidence type="ECO:0000259" key="3">
    <source>
        <dbReference type="SMART" id="SM00244"/>
    </source>
</evidence>
<dbReference type="AlphaFoldDB" id="A0A3M0G8Q3"/>
<sequence length="300" mass="32536">MNPWSVALGVVVGVALLLLVSSVKVLKEYERGVAFRLGRLREPLQPGVRLLMPMIDSLVRVDLRVVTLTIPPQEVITKDNVPARVNAVVLFQVTDPVQSVMAVENHAMATSQMAQTTLRSVVGRADLDTLLAHRADLNEDLARSIDAQTQPWGVQVNVVEIKDVEIPQAMQRAMAREAEAERERRAKVINAHGELQAAEELAQAAEILGRAPASLQLRYLQTLLELGADQNSTVVFPLPMDIIGPFLAKAPELLSRLTPAPQPTPNASPPRTTTTSISTETNHADGVTAGYSHLIDGSQP</sequence>
<dbReference type="PANTHER" id="PTHR10264">
    <property type="entry name" value="BAND 7 PROTEIN-RELATED"/>
    <property type="match status" value="1"/>
</dbReference>
<dbReference type="SMART" id="SM00244">
    <property type="entry name" value="PHB"/>
    <property type="match status" value="1"/>
</dbReference>
<dbReference type="SUPFAM" id="SSF117892">
    <property type="entry name" value="Band 7/SPFH domain"/>
    <property type="match status" value="1"/>
</dbReference>
<proteinExistence type="inferred from homology"/>
<reference evidence="4 5" key="1">
    <citation type="submission" date="2018-10" db="EMBL/GenBank/DDBJ databases">
        <title>Tessaracoccus antarcticuss sp. nov., isolated from sediment.</title>
        <authorList>
            <person name="Zhou L.Y."/>
            <person name="Du Z.J."/>
        </authorList>
    </citation>
    <scope>NUCLEOTIDE SEQUENCE [LARGE SCALE GENOMIC DNA]</scope>
    <source>
        <strain evidence="4 5">JDX10</strain>
    </source>
</reference>
<dbReference type="InterPro" id="IPR043202">
    <property type="entry name" value="Band-7_stomatin-like"/>
</dbReference>
<feature type="domain" description="Band 7" evidence="3">
    <location>
        <begin position="21"/>
        <end position="178"/>
    </location>
</feature>
<gene>
    <name evidence="4" type="ORF">EAX62_01080</name>
</gene>
<dbReference type="EMBL" id="REFW01000001">
    <property type="protein sequence ID" value="RMB61294.1"/>
    <property type="molecule type" value="Genomic_DNA"/>
</dbReference>
<dbReference type="InterPro" id="IPR036013">
    <property type="entry name" value="Band_7/SPFH_dom_sf"/>
</dbReference>
<dbReference type="OrthoDB" id="9809197at2"/>
<evidence type="ECO:0000256" key="2">
    <source>
        <dbReference type="SAM" id="MobiDB-lite"/>
    </source>
</evidence>
<dbReference type="GO" id="GO:0005886">
    <property type="term" value="C:plasma membrane"/>
    <property type="evidence" value="ECO:0007669"/>
    <property type="project" value="InterPro"/>
</dbReference>
<keyword evidence="5" id="KW-1185">Reference proteome</keyword>
<dbReference type="PRINTS" id="PR00721">
    <property type="entry name" value="STOMATIN"/>
</dbReference>
<dbReference type="InterPro" id="IPR001972">
    <property type="entry name" value="Stomatin_HflK_fam"/>
</dbReference>
<dbReference type="Proteomes" id="UP000275256">
    <property type="component" value="Unassembled WGS sequence"/>
</dbReference>
<dbReference type="Gene3D" id="6.10.250.2090">
    <property type="match status" value="1"/>
</dbReference>
<evidence type="ECO:0000313" key="5">
    <source>
        <dbReference type="Proteomes" id="UP000275256"/>
    </source>
</evidence>
<dbReference type="Pfam" id="PF01145">
    <property type="entry name" value="Band_7"/>
    <property type="match status" value="1"/>
</dbReference>
<dbReference type="GO" id="GO:0098552">
    <property type="term" value="C:side of membrane"/>
    <property type="evidence" value="ECO:0007669"/>
    <property type="project" value="UniProtKB-ARBA"/>
</dbReference>